<organism evidence="1">
    <name type="scientific">Zea mays</name>
    <name type="common">Maize</name>
    <dbReference type="NCBI Taxonomy" id="4577"/>
    <lineage>
        <taxon>Eukaryota</taxon>
        <taxon>Viridiplantae</taxon>
        <taxon>Streptophyta</taxon>
        <taxon>Embryophyta</taxon>
        <taxon>Tracheophyta</taxon>
        <taxon>Spermatophyta</taxon>
        <taxon>Magnoliopsida</taxon>
        <taxon>Liliopsida</taxon>
        <taxon>Poales</taxon>
        <taxon>Poaceae</taxon>
        <taxon>PACMAD clade</taxon>
        <taxon>Panicoideae</taxon>
        <taxon>Andropogonodae</taxon>
        <taxon>Andropogoneae</taxon>
        <taxon>Tripsacinae</taxon>
        <taxon>Zea</taxon>
    </lineage>
</organism>
<reference evidence="1" key="1">
    <citation type="journal article" date="2018" name="Nat. Genet.">
        <title>Extensive intraspecific gene order and gene structural variations between Mo17 and other maize genomes.</title>
        <authorList>
            <person name="Sun S."/>
            <person name="Zhou Y."/>
            <person name="Chen J."/>
            <person name="Shi J."/>
            <person name="Zhao H."/>
            <person name="Zhao H."/>
            <person name="Song W."/>
            <person name="Zhang M."/>
            <person name="Cui Y."/>
            <person name="Dong X."/>
            <person name="Liu H."/>
            <person name="Ma X."/>
            <person name="Jiao Y."/>
            <person name="Wang B."/>
            <person name="Wei X."/>
            <person name="Stein J.C."/>
            <person name="Glaubitz J.C."/>
            <person name="Lu F."/>
            <person name="Yu G."/>
            <person name="Liang C."/>
            <person name="Fengler K."/>
            <person name="Li B."/>
            <person name="Rafalski A."/>
            <person name="Schnable P.S."/>
            <person name="Ware D.H."/>
            <person name="Buckler E.S."/>
            <person name="Lai J."/>
        </authorList>
    </citation>
    <scope>NUCLEOTIDE SEQUENCE [LARGE SCALE GENOMIC DNA]</scope>
    <source>
        <tissue evidence="1">Seedling</tissue>
    </source>
</reference>
<proteinExistence type="predicted"/>
<dbReference type="AlphaFoldDB" id="A0A317YHQ3"/>
<dbReference type="Proteomes" id="UP000251960">
    <property type="component" value="Chromosome 1"/>
</dbReference>
<protein>
    <submittedName>
        <fullName evidence="1">Uncharacterized protein</fullName>
    </submittedName>
</protein>
<name>A0A317YHQ3_MAIZE</name>
<sequence length="137" mass="16431">MNREKRLSQRKSLMFSCLVIQLKLKVFSKRVEMIVHKLSLEMGRKIRWKVRDTLVCYWRGSGSRMKQLEPRSARVRELYEGEEFELKKKSMKICATVKMKYDLDHLHLVVKPFVMPWSYELQLCHFVSVCLFVISET</sequence>
<dbReference type="EMBL" id="NCVQ01000001">
    <property type="protein sequence ID" value="PWZ58070.1"/>
    <property type="molecule type" value="Genomic_DNA"/>
</dbReference>
<gene>
    <name evidence="1" type="ORF">Zm00014a_000927</name>
</gene>
<comment type="caution">
    <text evidence="1">The sequence shown here is derived from an EMBL/GenBank/DDBJ whole genome shotgun (WGS) entry which is preliminary data.</text>
</comment>
<evidence type="ECO:0000313" key="1">
    <source>
        <dbReference type="EMBL" id="PWZ58070.1"/>
    </source>
</evidence>
<accession>A0A317YHQ3</accession>